<dbReference type="SMART" id="SM00355">
    <property type="entry name" value="ZnF_C2H2"/>
    <property type="match status" value="2"/>
</dbReference>
<feature type="domain" description="C2H2-type" evidence="7">
    <location>
        <begin position="144"/>
        <end position="173"/>
    </location>
</feature>
<keyword evidence="1" id="KW-0479">Metal-binding</keyword>
<dbReference type="PROSITE" id="PS00028">
    <property type="entry name" value="ZINC_FINGER_C2H2_1"/>
    <property type="match status" value="2"/>
</dbReference>
<dbReference type="AlphaFoldDB" id="A0A3N4LC55"/>
<evidence type="ECO:0000256" key="2">
    <source>
        <dbReference type="ARBA" id="ARBA00022737"/>
    </source>
</evidence>
<gene>
    <name evidence="8" type="ORF">L211DRAFT_841692</name>
</gene>
<proteinExistence type="predicted"/>
<dbReference type="InterPro" id="IPR036236">
    <property type="entry name" value="Znf_C2H2_sf"/>
</dbReference>
<name>A0A3N4LC55_9PEZI</name>
<feature type="domain" description="C2H2-type" evidence="7">
    <location>
        <begin position="174"/>
        <end position="198"/>
    </location>
</feature>
<keyword evidence="9" id="KW-1185">Reference proteome</keyword>
<dbReference type="STRING" id="1051890.A0A3N4LC55"/>
<evidence type="ECO:0000313" key="9">
    <source>
        <dbReference type="Proteomes" id="UP000267821"/>
    </source>
</evidence>
<dbReference type="GO" id="GO:0008270">
    <property type="term" value="F:zinc ion binding"/>
    <property type="evidence" value="ECO:0007669"/>
    <property type="project" value="UniProtKB-KW"/>
</dbReference>
<evidence type="ECO:0000256" key="6">
    <source>
        <dbReference type="SAM" id="MobiDB-lite"/>
    </source>
</evidence>
<dbReference type="PROSITE" id="PS50157">
    <property type="entry name" value="ZINC_FINGER_C2H2_2"/>
    <property type="match status" value="2"/>
</dbReference>
<dbReference type="Proteomes" id="UP000267821">
    <property type="component" value="Unassembled WGS sequence"/>
</dbReference>
<dbReference type="InParanoid" id="A0A3N4LC55"/>
<evidence type="ECO:0000256" key="4">
    <source>
        <dbReference type="ARBA" id="ARBA00022833"/>
    </source>
</evidence>
<dbReference type="Gene3D" id="3.30.160.60">
    <property type="entry name" value="Classic Zinc Finger"/>
    <property type="match status" value="2"/>
</dbReference>
<keyword evidence="3 5" id="KW-0863">Zinc-finger</keyword>
<evidence type="ECO:0000313" key="8">
    <source>
        <dbReference type="EMBL" id="RPB20473.1"/>
    </source>
</evidence>
<evidence type="ECO:0000256" key="5">
    <source>
        <dbReference type="PROSITE-ProRule" id="PRU00042"/>
    </source>
</evidence>
<evidence type="ECO:0000256" key="3">
    <source>
        <dbReference type="ARBA" id="ARBA00022771"/>
    </source>
</evidence>
<dbReference type="FunFam" id="3.30.160.60:FF:002402">
    <property type="entry name" value="Zinc finger protein 347"/>
    <property type="match status" value="1"/>
</dbReference>
<feature type="region of interest" description="Disordered" evidence="6">
    <location>
        <begin position="191"/>
        <end position="211"/>
    </location>
</feature>
<keyword evidence="4" id="KW-0862">Zinc</keyword>
<dbReference type="SUPFAM" id="SSF57667">
    <property type="entry name" value="beta-beta-alpha zinc fingers"/>
    <property type="match status" value="1"/>
</dbReference>
<sequence>MSYQSLLNDTRRADNYSSMSMKSYKDPAATDMLSHWNYQARDAYSGHDSSLEMTSAPCYRTTSIPERGLHHLSPSPGAHSLMPSTSNDVISLTLGLPTYEIPQYHPMPGAYPISPVYSEGQGPLAHGEPFEVMIRVVSSKDKRFRCTYNKCPGAFRRQEHLRRHEKIHTGEKPYICDVTICRRRFSRSDNLKEHLRRHKKGPNSGARNVQV</sequence>
<accession>A0A3N4LC55</accession>
<dbReference type="PANTHER" id="PTHR23235">
    <property type="entry name" value="KRUEPPEL-LIKE TRANSCRIPTION FACTOR"/>
    <property type="match status" value="1"/>
</dbReference>
<evidence type="ECO:0000259" key="7">
    <source>
        <dbReference type="PROSITE" id="PS50157"/>
    </source>
</evidence>
<keyword evidence="2" id="KW-0677">Repeat</keyword>
<dbReference type="Pfam" id="PF00096">
    <property type="entry name" value="zf-C2H2"/>
    <property type="match status" value="2"/>
</dbReference>
<dbReference type="OrthoDB" id="654211at2759"/>
<dbReference type="EMBL" id="ML121571">
    <property type="protein sequence ID" value="RPB20473.1"/>
    <property type="molecule type" value="Genomic_DNA"/>
</dbReference>
<reference evidence="8 9" key="1">
    <citation type="journal article" date="2018" name="Nat. Ecol. Evol.">
        <title>Pezizomycetes genomes reveal the molecular basis of ectomycorrhizal truffle lifestyle.</title>
        <authorList>
            <person name="Murat C."/>
            <person name="Payen T."/>
            <person name="Noel B."/>
            <person name="Kuo A."/>
            <person name="Morin E."/>
            <person name="Chen J."/>
            <person name="Kohler A."/>
            <person name="Krizsan K."/>
            <person name="Balestrini R."/>
            <person name="Da Silva C."/>
            <person name="Montanini B."/>
            <person name="Hainaut M."/>
            <person name="Levati E."/>
            <person name="Barry K.W."/>
            <person name="Belfiori B."/>
            <person name="Cichocki N."/>
            <person name="Clum A."/>
            <person name="Dockter R.B."/>
            <person name="Fauchery L."/>
            <person name="Guy J."/>
            <person name="Iotti M."/>
            <person name="Le Tacon F."/>
            <person name="Lindquist E.A."/>
            <person name="Lipzen A."/>
            <person name="Malagnac F."/>
            <person name="Mello A."/>
            <person name="Molinier V."/>
            <person name="Miyauchi S."/>
            <person name="Poulain J."/>
            <person name="Riccioni C."/>
            <person name="Rubini A."/>
            <person name="Sitrit Y."/>
            <person name="Splivallo R."/>
            <person name="Traeger S."/>
            <person name="Wang M."/>
            <person name="Zifcakova L."/>
            <person name="Wipf D."/>
            <person name="Zambonelli A."/>
            <person name="Paolocci F."/>
            <person name="Nowrousian M."/>
            <person name="Ottonello S."/>
            <person name="Baldrian P."/>
            <person name="Spatafora J.W."/>
            <person name="Henrissat B."/>
            <person name="Nagy L.G."/>
            <person name="Aury J.M."/>
            <person name="Wincker P."/>
            <person name="Grigoriev I.V."/>
            <person name="Bonfante P."/>
            <person name="Martin F.M."/>
        </authorList>
    </citation>
    <scope>NUCLEOTIDE SEQUENCE [LARGE SCALE GENOMIC DNA]</scope>
    <source>
        <strain evidence="8 9">ATCC MYA-4762</strain>
    </source>
</reference>
<dbReference type="InterPro" id="IPR013087">
    <property type="entry name" value="Znf_C2H2_type"/>
</dbReference>
<dbReference type="FunFam" id="3.30.160.60:FF:000624">
    <property type="entry name" value="zinc finger protein 697"/>
    <property type="match status" value="1"/>
</dbReference>
<evidence type="ECO:0000256" key="1">
    <source>
        <dbReference type="ARBA" id="ARBA00022723"/>
    </source>
</evidence>
<organism evidence="8 9">
    <name type="scientific">Terfezia boudieri ATCC MYA-4762</name>
    <dbReference type="NCBI Taxonomy" id="1051890"/>
    <lineage>
        <taxon>Eukaryota</taxon>
        <taxon>Fungi</taxon>
        <taxon>Dikarya</taxon>
        <taxon>Ascomycota</taxon>
        <taxon>Pezizomycotina</taxon>
        <taxon>Pezizomycetes</taxon>
        <taxon>Pezizales</taxon>
        <taxon>Pezizaceae</taxon>
        <taxon>Terfezia</taxon>
    </lineage>
</organism>
<protein>
    <recommendedName>
        <fullName evidence="7">C2H2-type domain-containing protein</fullName>
    </recommendedName>
</protein>